<reference evidence="2 4" key="1">
    <citation type="submission" date="2016-02" db="EMBL/GenBank/DDBJ databases">
        <title>Draft genome sequence for Clostridium paradoxum JW-YL-7.</title>
        <authorList>
            <person name="Utturkar S.M."/>
            <person name="Lancaster A."/>
            <person name="Poole F.L."/>
            <person name="Adams M.W."/>
            <person name="Brown S.D."/>
        </authorList>
    </citation>
    <scope>NUCLEOTIDE SEQUENCE [LARGE SCALE GENOMIC DNA]</scope>
    <source>
        <strain evidence="2 4">JW-YL-7</strain>
    </source>
</reference>
<dbReference type="OrthoDB" id="1739595at2"/>
<gene>
    <name evidence="2" type="ORF">JWYL7_0773</name>
    <name evidence="3" type="ORF">SAMN05661008_00625</name>
</gene>
<evidence type="ECO:0000313" key="5">
    <source>
        <dbReference type="Proteomes" id="UP000323392"/>
    </source>
</evidence>
<proteinExistence type="predicted"/>
<dbReference type="PATRIC" id="fig|1121328.3.peg.779"/>
<accession>A0A150FQ54</accession>
<dbReference type="AlphaFoldDB" id="A0A150FQ54"/>
<comment type="caution">
    <text evidence="2">The sequence shown here is derived from an EMBL/GenBank/DDBJ whole genome shotgun (WGS) entry which is preliminary data.</text>
</comment>
<dbReference type="InterPro" id="IPR010368">
    <property type="entry name" value="Com_YlbF"/>
</dbReference>
<dbReference type="EMBL" id="FRBG01000003">
    <property type="protein sequence ID" value="SHK64292.1"/>
    <property type="molecule type" value="Genomic_DNA"/>
</dbReference>
<reference evidence="3 5" key="2">
    <citation type="submission" date="2016-11" db="EMBL/GenBank/DDBJ databases">
        <authorList>
            <person name="Varghese N."/>
            <person name="Submissions S."/>
        </authorList>
    </citation>
    <scope>NUCLEOTIDE SEQUENCE [LARGE SCALE GENOMIC DNA]</scope>
    <source>
        <strain evidence="3 5">DSM 7308</strain>
    </source>
</reference>
<sequence length="107" mass="12545">MDIIDKAKDLANSIKETKEFIEFKQAKKVIDSNDELRKKLEEFQKKQMEVYSQSASSKDMNRRMVVLNKKFKEISQIPEIERFLAASKELNDIVSKVYKIISENISI</sequence>
<dbReference type="RefSeq" id="WP_066069294.1">
    <property type="nucleotide sequence ID" value="NZ_FRBG01000003.1"/>
</dbReference>
<feature type="coiled-coil region" evidence="1">
    <location>
        <begin position="26"/>
        <end position="53"/>
    </location>
</feature>
<dbReference type="EMBL" id="LSFY01000001">
    <property type="protein sequence ID" value="KXZ39698.1"/>
    <property type="molecule type" value="Genomic_DNA"/>
</dbReference>
<dbReference type="InterPro" id="IPR023378">
    <property type="entry name" value="YheA/YmcA-like_dom_sf"/>
</dbReference>
<evidence type="ECO:0000313" key="2">
    <source>
        <dbReference type="EMBL" id="KXZ39698.1"/>
    </source>
</evidence>
<dbReference type="Pfam" id="PF06133">
    <property type="entry name" value="Com_YlbF"/>
    <property type="match status" value="1"/>
</dbReference>
<evidence type="ECO:0000313" key="4">
    <source>
        <dbReference type="Proteomes" id="UP000092605"/>
    </source>
</evidence>
<evidence type="ECO:0000313" key="3">
    <source>
        <dbReference type="EMBL" id="SHK64292.1"/>
    </source>
</evidence>
<protein>
    <submittedName>
        <fullName evidence="3">Cell fate regulator YlbF, YheA/YmcA/DUF963 family (Controls sporulation, competence, biofilm development)</fullName>
    </submittedName>
</protein>
<dbReference type="Gene3D" id="1.20.1500.10">
    <property type="entry name" value="YheA/YmcA-like"/>
    <property type="match status" value="1"/>
</dbReference>
<dbReference type="STRING" id="1121328.JWYL7_0773"/>
<dbReference type="Proteomes" id="UP000323392">
    <property type="component" value="Unassembled WGS sequence"/>
</dbReference>
<dbReference type="Proteomes" id="UP000092605">
    <property type="component" value="Unassembled WGS sequence"/>
</dbReference>
<keyword evidence="5" id="KW-1185">Reference proteome</keyword>
<keyword evidence="1" id="KW-0175">Coiled coil</keyword>
<name>A0A150FQ54_CLOPD</name>
<evidence type="ECO:0000256" key="1">
    <source>
        <dbReference type="SAM" id="Coils"/>
    </source>
</evidence>
<organism evidence="2 4">
    <name type="scientific">Alkalithermobacter thermoalcaliphilus JW-YL-7 = DSM 7308</name>
    <dbReference type="NCBI Taxonomy" id="1121328"/>
    <lineage>
        <taxon>Bacteria</taxon>
        <taxon>Bacillati</taxon>
        <taxon>Bacillota</taxon>
        <taxon>Clostridia</taxon>
        <taxon>Peptostreptococcales</taxon>
        <taxon>Tepidibacteraceae</taxon>
        <taxon>Alkalithermobacter</taxon>
    </lineage>
</organism>
<dbReference type="SUPFAM" id="SSF158622">
    <property type="entry name" value="YheA/YmcA-like"/>
    <property type="match status" value="1"/>
</dbReference>